<gene>
    <name evidence="1" type="ORF">EVA_10341</name>
</gene>
<dbReference type="EMBL" id="AMCI01002909">
    <property type="protein sequence ID" value="EJX01557.1"/>
    <property type="molecule type" value="Genomic_DNA"/>
</dbReference>
<dbReference type="AlphaFoldDB" id="J9G302"/>
<name>J9G302_9ZZZZ</name>
<reference evidence="1" key="1">
    <citation type="journal article" date="2012" name="PLoS ONE">
        <title>Gene sets for utilization of primary and secondary nutrition supplies in the distal gut of endangered iberian lynx.</title>
        <authorList>
            <person name="Alcaide M."/>
            <person name="Messina E."/>
            <person name="Richter M."/>
            <person name="Bargiela R."/>
            <person name="Peplies J."/>
            <person name="Huws S.A."/>
            <person name="Newbold C.J."/>
            <person name="Golyshin P.N."/>
            <person name="Simon M.A."/>
            <person name="Lopez G."/>
            <person name="Yakimov M.M."/>
            <person name="Ferrer M."/>
        </authorList>
    </citation>
    <scope>NUCLEOTIDE SEQUENCE</scope>
</reference>
<dbReference type="Gene3D" id="3.40.50.2300">
    <property type="match status" value="2"/>
</dbReference>
<proteinExistence type="predicted"/>
<dbReference type="SUPFAM" id="SSF53822">
    <property type="entry name" value="Periplasmic binding protein-like I"/>
    <property type="match status" value="1"/>
</dbReference>
<accession>J9G302</accession>
<dbReference type="InterPro" id="IPR028082">
    <property type="entry name" value="Peripla_BP_I"/>
</dbReference>
<sequence length="348" mass="38124">MVGNGVEHARSIEFYRGMLLGMQPLKQAGVNLLVNTYNEPAPNTSIQPLLQNVVAQKPDVIVGPLYPTHFGDVTAVATQQMKVAIPFSSKVEQVNYRPHVFVLNTPLSYETTLALNLFKNSFTKNKQIVLIHTANGNKKGFTQALQQMGIAAGYSITPLSASATAAEMKTALANKPQGEFLFIPDDASEATLSLLLPKLKALRQLLPGARFSLMGYENWIALSEGNYKLPLHEADTYILSSTYFYPYTSAAKAFTAAYQHWYKSDFQPCRPLMAPLGYDFCRAFLGGLVTYGHSFATQAPQKGSVADAPTLQSDLRFASVGKGAGYVSRSMWLVHFKPDLSIIKIAAK</sequence>
<organism evidence="1">
    <name type="scientific">gut metagenome</name>
    <dbReference type="NCBI Taxonomy" id="749906"/>
    <lineage>
        <taxon>unclassified sequences</taxon>
        <taxon>metagenomes</taxon>
        <taxon>organismal metagenomes</taxon>
    </lineage>
</organism>
<comment type="caution">
    <text evidence="1">The sequence shown here is derived from an EMBL/GenBank/DDBJ whole genome shotgun (WGS) entry which is preliminary data.</text>
</comment>
<protein>
    <submittedName>
        <fullName evidence="1">LysM domain protein</fullName>
    </submittedName>
</protein>
<evidence type="ECO:0000313" key="1">
    <source>
        <dbReference type="EMBL" id="EJX01557.1"/>
    </source>
</evidence>